<accession>A0ABR6CM23</accession>
<reference evidence="2 3" key="1">
    <citation type="submission" date="2020-08" db="EMBL/GenBank/DDBJ databases">
        <title>Genomic Encyclopedia of Type Strains, Phase IV (KMG-IV): sequencing the most valuable type-strain genomes for metagenomic binning, comparative biology and taxonomic classification.</title>
        <authorList>
            <person name="Goeker M."/>
        </authorList>
    </citation>
    <scope>NUCLEOTIDE SEQUENCE [LARGE SCALE GENOMIC DNA]</scope>
    <source>
        <strain evidence="2 3">DSM 105481</strain>
    </source>
</reference>
<dbReference type="RefSeq" id="WP_182501758.1">
    <property type="nucleotide sequence ID" value="NZ_JACJHX010000002.1"/>
</dbReference>
<protein>
    <recommendedName>
        <fullName evidence="1">Aminoglycoside phosphotransferase domain-containing protein</fullName>
    </recommendedName>
</protein>
<evidence type="ECO:0000313" key="2">
    <source>
        <dbReference type="EMBL" id="MBA9025708.1"/>
    </source>
</evidence>
<dbReference type="Gene3D" id="3.90.1200.10">
    <property type="match status" value="1"/>
</dbReference>
<evidence type="ECO:0000259" key="1">
    <source>
        <dbReference type="Pfam" id="PF01636"/>
    </source>
</evidence>
<keyword evidence="3" id="KW-1185">Reference proteome</keyword>
<dbReference type="EMBL" id="JACJHX010000002">
    <property type="protein sequence ID" value="MBA9025708.1"/>
    <property type="molecule type" value="Genomic_DNA"/>
</dbReference>
<proteinExistence type="predicted"/>
<dbReference type="SUPFAM" id="SSF56112">
    <property type="entry name" value="Protein kinase-like (PK-like)"/>
    <property type="match status" value="1"/>
</dbReference>
<gene>
    <name evidence="2" type="ORF">HNP81_000991</name>
</gene>
<dbReference type="Pfam" id="PF01636">
    <property type="entry name" value="APH"/>
    <property type="match status" value="1"/>
</dbReference>
<comment type="caution">
    <text evidence="2">The sequence shown here is derived from an EMBL/GenBank/DDBJ whole genome shotgun (WGS) entry which is preliminary data.</text>
</comment>
<sequence length="335" mass="39365">MLRKRLDDRHLPTKVMHIKATGDSVFYTCLLSYLQSHQLQPLKIEHLRSSVYLVQCKEHSFIMKGFASIVALNKQKELTQLLKKNGFTDSYSFLEHLPVFEHAGQVFGAIEYVSPSSDRFHFRNEKNRIEGLRLLRTFHKSTGSNLTNKLSYFNQIVKWEERLGLFCYNEPFLRELVAEPILTSWINWAKWALAGMKQHENELTAEKSVIIHGDCAHHNFLRKQDGELALIDFDLIAYGAPLIDYLQYCSRIWPYLGDPAKELWSYPEIAVYKENKAFLYALTYPTDILREWNRLCKHRVSNHSTQMHSIWKMTVERFAERMKFNEEIAGMIELL</sequence>
<feature type="domain" description="Aminoglycoside phosphotransferase" evidence="1">
    <location>
        <begin position="185"/>
        <end position="254"/>
    </location>
</feature>
<name>A0ABR6CM23_9BACI</name>
<evidence type="ECO:0000313" key="3">
    <source>
        <dbReference type="Proteomes" id="UP000626697"/>
    </source>
</evidence>
<organism evidence="2 3">
    <name type="scientific">Peribacillus huizhouensis</name>
    <dbReference type="NCBI Taxonomy" id="1501239"/>
    <lineage>
        <taxon>Bacteria</taxon>
        <taxon>Bacillati</taxon>
        <taxon>Bacillota</taxon>
        <taxon>Bacilli</taxon>
        <taxon>Bacillales</taxon>
        <taxon>Bacillaceae</taxon>
        <taxon>Peribacillus</taxon>
    </lineage>
</organism>
<dbReference type="InterPro" id="IPR002575">
    <property type="entry name" value="Aminoglycoside_PTrfase"/>
</dbReference>
<dbReference type="Proteomes" id="UP000626697">
    <property type="component" value="Unassembled WGS sequence"/>
</dbReference>
<dbReference type="InterPro" id="IPR011009">
    <property type="entry name" value="Kinase-like_dom_sf"/>
</dbReference>